<proteinExistence type="predicted"/>
<sequence length="212" mass="23982">MQQKSLRDDLLAETNVNFVKKQNKGNFSKIKGSNLKHDESSIPSNSKAWYQGEGAKACTRCGSPTFHKFEHCPAFNATFTSKDDNDNFLENFCIDQISSDERWNCKVAVHKRIIKLLQANLFASTWENTEEALCCRSGDSSFRKYSLEANGKVSHEEIYVVKILHVSLLSAKASEELEFIQRLSHVNSNPLMDPLKDYPELFSGLGKLNKAI</sequence>
<evidence type="ECO:0000313" key="2">
    <source>
        <dbReference type="Proteomes" id="UP001235939"/>
    </source>
</evidence>
<accession>A0ABY6K346</accession>
<protein>
    <submittedName>
        <fullName evidence="1">Uncharacterized protein</fullName>
    </submittedName>
</protein>
<reference evidence="1 2" key="1">
    <citation type="submission" date="2022-01" db="EMBL/GenBank/DDBJ databases">
        <title>A chromosomal length assembly of Cordylochernes scorpioides.</title>
        <authorList>
            <person name="Zeh D."/>
            <person name="Zeh J."/>
        </authorList>
    </citation>
    <scope>NUCLEOTIDE SEQUENCE [LARGE SCALE GENOMIC DNA]</scope>
    <source>
        <strain evidence="1">IN4F17</strain>
        <tissue evidence="1">Whole Body</tissue>
    </source>
</reference>
<dbReference type="Proteomes" id="UP001235939">
    <property type="component" value="Chromosome 02"/>
</dbReference>
<evidence type="ECO:0000313" key="1">
    <source>
        <dbReference type="EMBL" id="UYV63037.1"/>
    </source>
</evidence>
<organism evidence="1 2">
    <name type="scientific">Cordylochernes scorpioides</name>
    <dbReference type="NCBI Taxonomy" id="51811"/>
    <lineage>
        <taxon>Eukaryota</taxon>
        <taxon>Metazoa</taxon>
        <taxon>Ecdysozoa</taxon>
        <taxon>Arthropoda</taxon>
        <taxon>Chelicerata</taxon>
        <taxon>Arachnida</taxon>
        <taxon>Pseudoscorpiones</taxon>
        <taxon>Cheliferoidea</taxon>
        <taxon>Chernetidae</taxon>
        <taxon>Cordylochernes</taxon>
    </lineage>
</organism>
<name>A0ABY6K346_9ARAC</name>
<gene>
    <name evidence="1" type="ORF">LAZ67_2002916</name>
</gene>
<keyword evidence="2" id="KW-1185">Reference proteome</keyword>
<dbReference type="EMBL" id="CP092864">
    <property type="protein sequence ID" value="UYV63037.1"/>
    <property type="molecule type" value="Genomic_DNA"/>
</dbReference>